<reference evidence="2 3" key="1">
    <citation type="submission" date="2016-07" db="EMBL/GenBank/DDBJ databases">
        <authorList>
            <person name="Lefevre C.T."/>
        </authorList>
    </citation>
    <scope>NUCLEOTIDE SEQUENCE [LARGE SCALE GENOMIC DNA]</scope>
    <source>
        <strain evidence="2">PR1</strain>
    </source>
</reference>
<name>A0A1C3RH02_9PROT</name>
<evidence type="ECO:0000256" key="1">
    <source>
        <dbReference type="SAM" id="MobiDB-lite"/>
    </source>
</evidence>
<dbReference type="RefSeq" id="WP_069188677.1">
    <property type="nucleotide sequence ID" value="NZ_FLYE01000015.1"/>
</dbReference>
<feature type="region of interest" description="Disordered" evidence="1">
    <location>
        <begin position="75"/>
        <end position="102"/>
    </location>
</feature>
<dbReference type="AlphaFoldDB" id="A0A1C3RH02"/>
<evidence type="ECO:0000313" key="2">
    <source>
        <dbReference type="EMBL" id="SCA56576.1"/>
    </source>
</evidence>
<dbReference type="EMBL" id="FLYE01000015">
    <property type="protein sequence ID" value="SCA56576.1"/>
    <property type="molecule type" value="Genomic_DNA"/>
</dbReference>
<sequence length="159" mass="17284">MLEQTELETSKGDNNALDSNAAKNRRSIWVKVFQDAYEKGVSVKDFTAMLIANNGVRPWYNAILSAKKIEDMKGKAINDNDGDNNDDDDGVNPKPKAPTAQDLVDNASRVALVAIDPSVFAASPKAQAILQKMDGYLFVSDADSKDCIDFLAANDSRIS</sequence>
<proteinExistence type="predicted"/>
<dbReference type="Proteomes" id="UP000231658">
    <property type="component" value="Unassembled WGS sequence"/>
</dbReference>
<accession>A0A1C3RH02</accession>
<keyword evidence="3" id="KW-1185">Reference proteome</keyword>
<dbReference type="STRING" id="1867952.MTBPR1_220009"/>
<organism evidence="2 3">
    <name type="scientific">Candidatus Terasakiella magnetica</name>
    <dbReference type="NCBI Taxonomy" id="1867952"/>
    <lineage>
        <taxon>Bacteria</taxon>
        <taxon>Pseudomonadati</taxon>
        <taxon>Pseudomonadota</taxon>
        <taxon>Alphaproteobacteria</taxon>
        <taxon>Rhodospirillales</taxon>
        <taxon>Terasakiellaceae</taxon>
        <taxon>Terasakiella</taxon>
    </lineage>
</organism>
<evidence type="ECO:0000313" key="3">
    <source>
        <dbReference type="Proteomes" id="UP000231658"/>
    </source>
</evidence>
<feature type="compositionally biased region" description="Acidic residues" evidence="1">
    <location>
        <begin position="80"/>
        <end position="90"/>
    </location>
</feature>
<protein>
    <submittedName>
        <fullName evidence="2">Uncharacterized protein</fullName>
    </submittedName>
</protein>
<gene>
    <name evidence="2" type="ORF">MTBPR1_220009</name>
</gene>